<name>A0ABD0M6Y8_9CAEN</name>
<reference evidence="1 2" key="1">
    <citation type="journal article" date="2023" name="Sci. Data">
        <title>Genome assembly of the Korean intertidal mud-creeper Batillaria attramentaria.</title>
        <authorList>
            <person name="Patra A.K."/>
            <person name="Ho P.T."/>
            <person name="Jun S."/>
            <person name="Lee S.J."/>
            <person name="Kim Y."/>
            <person name="Won Y.J."/>
        </authorList>
    </citation>
    <scope>NUCLEOTIDE SEQUENCE [LARGE SCALE GENOMIC DNA]</scope>
    <source>
        <strain evidence="1">Wonlab-2016</strain>
    </source>
</reference>
<feature type="non-terminal residue" evidence="1">
    <location>
        <position position="1"/>
    </location>
</feature>
<dbReference type="AlphaFoldDB" id="A0ABD0M6Y8"/>
<protein>
    <submittedName>
        <fullName evidence="1">Uncharacterized protein</fullName>
    </submittedName>
</protein>
<dbReference type="Proteomes" id="UP001519460">
    <property type="component" value="Unassembled WGS sequence"/>
</dbReference>
<gene>
    <name evidence="1" type="ORF">BaRGS_00000689</name>
</gene>
<keyword evidence="2" id="KW-1185">Reference proteome</keyword>
<dbReference type="EMBL" id="JACVVK020000003">
    <property type="protein sequence ID" value="KAK7507724.1"/>
    <property type="molecule type" value="Genomic_DNA"/>
</dbReference>
<accession>A0ABD0M6Y8</accession>
<feature type="non-terminal residue" evidence="1">
    <location>
        <position position="86"/>
    </location>
</feature>
<proteinExistence type="predicted"/>
<organism evidence="1 2">
    <name type="scientific">Batillaria attramentaria</name>
    <dbReference type="NCBI Taxonomy" id="370345"/>
    <lineage>
        <taxon>Eukaryota</taxon>
        <taxon>Metazoa</taxon>
        <taxon>Spiralia</taxon>
        <taxon>Lophotrochozoa</taxon>
        <taxon>Mollusca</taxon>
        <taxon>Gastropoda</taxon>
        <taxon>Caenogastropoda</taxon>
        <taxon>Sorbeoconcha</taxon>
        <taxon>Cerithioidea</taxon>
        <taxon>Batillariidae</taxon>
        <taxon>Batillaria</taxon>
    </lineage>
</organism>
<sequence length="86" mass="9318">GTLREDVVDTEEYVTDVIVATEEYVTEFIVATEDLAGDEEEGFQGLGYVGGPLVPRPPTRSSVPDPVDVLYPGLSLLSPHVTQLWA</sequence>
<comment type="caution">
    <text evidence="1">The sequence shown here is derived from an EMBL/GenBank/DDBJ whole genome shotgun (WGS) entry which is preliminary data.</text>
</comment>
<evidence type="ECO:0000313" key="2">
    <source>
        <dbReference type="Proteomes" id="UP001519460"/>
    </source>
</evidence>
<evidence type="ECO:0000313" key="1">
    <source>
        <dbReference type="EMBL" id="KAK7507724.1"/>
    </source>
</evidence>